<gene>
    <name evidence="3" type="ORF">GIR22_25710</name>
</gene>
<dbReference type="PANTHER" id="PTHR45527:SF12">
    <property type="entry name" value="NONRIBOSOMAL PEPTIDE SYNTHETASE IVOA"/>
    <property type="match status" value="1"/>
</dbReference>
<proteinExistence type="predicted"/>
<evidence type="ECO:0000259" key="2">
    <source>
        <dbReference type="Pfam" id="PF18563"/>
    </source>
</evidence>
<organism evidence="3 4">
    <name type="scientific">Pseudomonas karstica</name>
    <dbReference type="NCBI Taxonomy" id="1055468"/>
    <lineage>
        <taxon>Bacteria</taxon>
        <taxon>Pseudomonadati</taxon>
        <taxon>Pseudomonadota</taxon>
        <taxon>Gammaproteobacteria</taxon>
        <taxon>Pseudomonadales</taxon>
        <taxon>Pseudomonadaceae</taxon>
        <taxon>Pseudomonas</taxon>
    </lineage>
</organism>
<dbReference type="CDD" id="cd19544">
    <property type="entry name" value="E-C_NRPS"/>
    <property type="match status" value="1"/>
</dbReference>
<evidence type="ECO:0000259" key="1">
    <source>
        <dbReference type="Pfam" id="PF00668"/>
    </source>
</evidence>
<feature type="domain" description="Condensation" evidence="1">
    <location>
        <begin position="108"/>
        <end position="527"/>
    </location>
</feature>
<feature type="non-terminal residue" evidence="3">
    <location>
        <position position="535"/>
    </location>
</feature>
<dbReference type="Pfam" id="PF18563">
    <property type="entry name" value="TubC_N"/>
    <property type="match status" value="1"/>
</dbReference>
<accession>A0A7X2RYQ9</accession>
<dbReference type="GO" id="GO:0043041">
    <property type="term" value="P:amino acid activation for nonribosomal peptide biosynthetic process"/>
    <property type="evidence" value="ECO:0007669"/>
    <property type="project" value="TreeGrafter"/>
</dbReference>
<dbReference type="InterPro" id="IPR001242">
    <property type="entry name" value="Condensation_dom"/>
</dbReference>
<sequence length="535" mass="58850">MSVIELLATLKAKDVQLSVKDDRLVVSGRKQSLEPSIMTLLREHKAALIELIQTGDYRASKAGEVEIPPNDIPVGSTQITPSMLSLLSLDQPAIDRIVATVPGGAANVQDIYPLAPLQEGILYHHLTAEQGDPYVLQALFGISSRAHLDEFAQALQSVIERHDILRTSVVWEGLDEAVQVVWREARLALTEISIDPAQGEATQQLHERFDPRKYRLDVSQAPLLRLAFAEDIANQRWIAMLLFHHIAIDHAALEVVQQEVQAYVFGQADQLGETLPYRNYVAQARLGVSREQHEVFFRDMLGEVDEPTLPFGLQDVRGDGQDIEEAMQAVDIDLSRRLRTQARLLGVSAASLHHLAWAQVLGRISGRENVVFGTVMLGRMQGGKGVHRALGIFINTLPFRVDMRGQDVRAGVKTTHARLTALLGHEHASLALAQRCSGVPAPTPLFSALLNYRHSTAQAVSGQSVQLWEGIDVLSGEERTNYPLILSLDDLGEGFSLSVQSAPGIGAQRICDYMCRALETLVEALEQTPDASLRS</sequence>
<dbReference type="AlphaFoldDB" id="A0A7X2RYQ9"/>
<dbReference type="EMBL" id="WLYI01000071">
    <property type="protein sequence ID" value="MTD22525.1"/>
    <property type="molecule type" value="Genomic_DNA"/>
</dbReference>
<name>A0A7X2RYQ9_9PSED</name>
<dbReference type="GO" id="GO:0031177">
    <property type="term" value="F:phosphopantetheine binding"/>
    <property type="evidence" value="ECO:0007669"/>
    <property type="project" value="TreeGrafter"/>
</dbReference>
<dbReference type="InterPro" id="IPR023213">
    <property type="entry name" value="CAT-like_dom_sf"/>
</dbReference>
<dbReference type="PANTHER" id="PTHR45527">
    <property type="entry name" value="NONRIBOSOMAL PEPTIDE SYNTHETASE"/>
    <property type="match status" value="1"/>
</dbReference>
<dbReference type="GO" id="GO:0003824">
    <property type="term" value="F:catalytic activity"/>
    <property type="evidence" value="ECO:0007669"/>
    <property type="project" value="InterPro"/>
</dbReference>
<dbReference type="Gene3D" id="3.30.559.30">
    <property type="entry name" value="Nonribosomal peptide synthetase, condensation domain"/>
    <property type="match status" value="1"/>
</dbReference>
<dbReference type="InterPro" id="IPR044894">
    <property type="entry name" value="TubC_N_sf"/>
</dbReference>
<dbReference type="Gene3D" id="1.10.10.1830">
    <property type="entry name" value="Non-ribosomal peptide synthase, adenylation domain"/>
    <property type="match status" value="1"/>
</dbReference>
<protein>
    <submittedName>
        <fullName evidence="3">Non-ribosomal peptide synthetase</fullName>
    </submittedName>
</protein>
<dbReference type="InterPro" id="IPR041464">
    <property type="entry name" value="TubC_N"/>
</dbReference>
<comment type="caution">
    <text evidence="3">The sequence shown here is derived from an EMBL/GenBank/DDBJ whole genome shotgun (WGS) entry which is preliminary data.</text>
</comment>
<evidence type="ECO:0000313" key="3">
    <source>
        <dbReference type="EMBL" id="MTD22525.1"/>
    </source>
</evidence>
<dbReference type="RefSeq" id="WP_343039667.1">
    <property type="nucleotide sequence ID" value="NZ_WLYI01000071.1"/>
</dbReference>
<evidence type="ECO:0000313" key="4">
    <source>
        <dbReference type="Proteomes" id="UP000431485"/>
    </source>
</evidence>
<dbReference type="Pfam" id="PF00668">
    <property type="entry name" value="Condensation"/>
    <property type="match status" value="1"/>
</dbReference>
<dbReference type="Gene3D" id="3.30.559.10">
    <property type="entry name" value="Chloramphenicol acetyltransferase-like domain"/>
    <property type="match status" value="1"/>
</dbReference>
<dbReference type="GO" id="GO:0005737">
    <property type="term" value="C:cytoplasm"/>
    <property type="evidence" value="ECO:0007669"/>
    <property type="project" value="TreeGrafter"/>
</dbReference>
<dbReference type="FunFam" id="3.30.559.10:FF:000064">
    <property type="entry name" value="Non-ribosomal peptide synthetase OfaC"/>
    <property type="match status" value="1"/>
</dbReference>
<dbReference type="SUPFAM" id="SSF52777">
    <property type="entry name" value="CoA-dependent acyltransferases"/>
    <property type="match status" value="2"/>
</dbReference>
<keyword evidence="4" id="KW-1185">Reference proteome</keyword>
<dbReference type="Proteomes" id="UP000431485">
    <property type="component" value="Unassembled WGS sequence"/>
</dbReference>
<feature type="domain" description="TubC N-terminal docking" evidence="2">
    <location>
        <begin position="3"/>
        <end position="52"/>
    </location>
</feature>
<reference evidence="3 4" key="1">
    <citation type="submission" date="2019-11" db="EMBL/GenBank/DDBJ databases">
        <title>Pseudmonas karstica sp. nov. and Pseudomonas spelaei sp. nov. from caves.</title>
        <authorList>
            <person name="Zeman M."/>
        </authorList>
    </citation>
    <scope>NUCLEOTIDE SEQUENCE [LARGE SCALE GENOMIC DNA]</scope>
    <source>
        <strain evidence="3 4">CCM 7891</strain>
    </source>
</reference>
<dbReference type="GO" id="GO:0044550">
    <property type="term" value="P:secondary metabolite biosynthetic process"/>
    <property type="evidence" value="ECO:0007669"/>
    <property type="project" value="TreeGrafter"/>
</dbReference>